<proteinExistence type="predicted"/>
<accession>A0A549TBX4</accession>
<reference evidence="2 3" key="1">
    <citation type="submission" date="2019-07" db="EMBL/GenBank/DDBJ databases">
        <title>Ln-dependent methylotrophs.</title>
        <authorList>
            <person name="Tani A."/>
        </authorList>
    </citation>
    <scope>NUCLEOTIDE SEQUENCE [LARGE SCALE GENOMIC DNA]</scope>
    <source>
        <strain evidence="2 3">SM12</strain>
    </source>
</reference>
<comment type="caution">
    <text evidence="2">The sequence shown here is derived from an EMBL/GenBank/DDBJ whole genome shotgun (WGS) entry which is preliminary data.</text>
</comment>
<sequence>MNRLLAGSLLLLLAAPDVWAAGSGPNTRVYNDKDFQPRQRYYCVIDPPKSAGTKRPSVCRAEPGRVGGRCRCDTVTGSGTLQIGG</sequence>
<protein>
    <submittedName>
        <fullName evidence="2">Uncharacterized protein</fullName>
    </submittedName>
</protein>
<feature type="signal peptide" evidence="1">
    <location>
        <begin position="1"/>
        <end position="20"/>
    </location>
</feature>
<dbReference type="AlphaFoldDB" id="A0A549TBX4"/>
<feature type="chain" id="PRO_5021907708" evidence="1">
    <location>
        <begin position="21"/>
        <end position="85"/>
    </location>
</feature>
<evidence type="ECO:0000256" key="1">
    <source>
        <dbReference type="SAM" id="SignalP"/>
    </source>
</evidence>
<keyword evidence="1" id="KW-0732">Signal</keyword>
<dbReference type="RefSeq" id="WP_143124917.1">
    <property type="nucleotide sequence ID" value="NZ_VJMG01000021.1"/>
</dbReference>
<gene>
    <name evidence="2" type="ORF">FNA46_09325</name>
</gene>
<name>A0A549TBX4_9HYPH</name>
<dbReference type="EMBL" id="VJMG01000021">
    <property type="protein sequence ID" value="TRL39338.1"/>
    <property type="molecule type" value="Genomic_DNA"/>
</dbReference>
<organism evidence="2 3">
    <name type="scientific">Rhizobium straminoryzae</name>
    <dbReference type="NCBI Taxonomy" id="1387186"/>
    <lineage>
        <taxon>Bacteria</taxon>
        <taxon>Pseudomonadati</taxon>
        <taxon>Pseudomonadota</taxon>
        <taxon>Alphaproteobacteria</taxon>
        <taxon>Hyphomicrobiales</taxon>
        <taxon>Rhizobiaceae</taxon>
        <taxon>Rhizobium/Agrobacterium group</taxon>
        <taxon>Rhizobium</taxon>
    </lineage>
</organism>
<dbReference type="Proteomes" id="UP000316801">
    <property type="component" value="Unassembled WGS sequence"/>
</dbReference>
<evidence type="ECO:0000313" key="2">
    <source>
        <dbReference type="EMBL" id="TRL39338.1"/>
    </source>
</evidence>
<evidence type="ECO:0000313" key="3">
    <source>
        <dbReference type="Proteomes" id="UP000316801"/>
    </source>
</evidence>
<keyword evidence="3" id="KW-1185">Reference proteome</keyword>